<evidence type="ECO:0000313" key="2">
    <source>
        <dbReference type="Proteomes" id="UP000521075"/>
    </source>
</evidence>
<keyword evidence="2" id="KW-1185">Reference proteome</keyword>
<dbReference type="Proteomes" id="UP000521075">
    <property type="component" value="Unassembled WGS sequence"/>
</dbReference>
<dbReference type="Pfam" id="PF07081">
    <property type="entry name" value="DUF1349"/>
    <property type="match status" value="1"/>
</dbReference>
<dbReference type="SUPFAM" id="SSF49899">
    <property type="entry name" value="Concanavalin A-like lectins/glucanases"/>
    <property type="match status" value="1"/>
</dbReference>
<proteinExistence type="predicted"/>
<dbReference type="PANTHER" id="PTHR35332">
    <property type="entry name" value="REGULATION OF ENOLASE PROTEIN 1"/>
    <property type="match status" value="1"/>
</dbReference>
<dbReference type="EMBL" id="JACCHJ010000001">
    <property type="protein sequence ID" value="NYK11197.1"/>
    <property type="molecule type" value="Genomic_DNA"/>
</dbReference>
<evidence type="ECO:0008006" key="3">
    <source>
        <dbReference type="Google" id="ProtNLM"/>
    </source>
</evidence>
<protein>
    <recommendedName>
        <fullName evidence="3">DUF1349 domain-containing protein</fullName>
    </recommendedName>
</protein>
<name>A0A853DSK9_9MICO</name>
<dbReference type="InterPro" id="IPR013320">
    <property type="entry name" value="ConA-like_dom_sf"/>
</dbReference>
<sequence length="196" mass="20958">MSDDACPVAWNEGDWTTPPVAVDHDGDALVVTAVESSDAWRTTSYGFVHDTEHALLAPFPSGKAMEVSFTGDFSQQFDQAGLFVRVSGEEWTKAGVEFADGALQLGAVVTHRFSDWSVAPVAAWSGETITVRVSRSGDALTIRARSGEEPFRLVRVAYLDPDATATAGPMVCAPTRSGLVVRFTSWTIGPADPSLH</sequence>
<dbReference type="PANTHER" id="PTHR35332:SF2">
    <property type="entry name" value="REGULATION OF ENOLASE PROTEIN 1"/>
    <property type="match status" value="1"/>
</dbReference>
<dbReference type="AlphaFoldDB" id="A0A853DSK9"/>
<evidence type="ECO:0000313" key="1">
    <source>
        <dbReference type="EMBL" id="NYK11197.1"/>
    </source>
</evidence>
<organism evidence="1 2">
    <name type="scientific">Leifsonia naganoensis</name>
    <dbReference type="NCBI Taxonomy" id="150025"/>
    <lineage>
        <taxon>Bacteria</taxon>
        <taxon>Bacillati</taxon>
        <taxon>Actinomycetota</taxon>
        <taxon>Actinomycetes</taxon>
        <taxon>Micrococcales</taxon>
        <taxon>Microbacteriaceae</taxon>
        <taxon>Leifsonia</taxon>
    </lineage>
</organism>
<gene>
    <name evidence="1" type="ORF">HNR14_003078</name>
</gene>
<dbReference type="InterPro" id="IPR009784">
    <property type="entry name" value="DUF1349"/>
</dbReference>
<comment type="caution">
    <text evidence="1">The sequence shown here is derived from an EMBL/GenBank/DDBJ whole genome shotgun (WGS) entry which is preliminary data.</text>
</comment>
<accession>A0A853DSK9</accession>
<reference evidence="1 2" key="1">
    <citation type="submission" date="2020-07" db="EMBL/GenBank/DDBJ databases">
        <title>Sequencing the genomes of 1000 actinobacteria strains.</title>
        <authorList>
            <person name="Klenk H.-P."/>
        </authorList>
    </citation>
    <scope>NUCLEOTIDE SEQUENCE [LARGE SCALE GENOMIC DNA]</scope>
    <source>
        <strain evidence="1 2">DSM 15166</strain>
    </source>
</reference>
<dbReference type="Gene3D" id="2.60.120.200">
    <property type="match status" value="1"/>
</dbReference>
<dbReference type="RefSeq" id="WP_179701741.1">
    <property type="nucleotide sequence ID" value="NZ_BAAAHA010000001.1"/>
</dbReference>